<feature type="domain" description="PWWP" evidence="2">
    <location>
        <begin position="18"/>
        <end position="73"/>
    </location>
</feature>
<feature type="region of interest" description="Disordered" evidence="1">
    <location>
        <begin position="114"/>
        <end position="255"/>
    </location>
</feature>
<name>A0A4S4L4A6_9AGAM</name>
<feature type="compositionally biased region" description="Acidic residues" evidence="1">
    <location>
        <begin position="241"/>
        <end position="251"/>
    </location>
</feature>
<feature type="region of interest" description="Disordered" evidence="1">
    <location>
        <begin position="378"/>
        <end position="426"/>
    </location>
</feature>
<evidence type="ECO:0000256" key="1">
    <source>
        <dbReference type="SAM" id="MobiDB-lite"/>
    </source>
</evidence>
<dbReference type="Pfam" id="PF00855">
    <property type="entry name" value="PWWP"/>
    <property type="match status" value="1"/>
</dbReference>
<evidence type="ECO:0000313" key="3">
    <source>
        <dbReference type="EMBL" id="THH06047.1"/>
    </source>
</evidence>
<dbReference type="SUPFAM" id="SSF63748">
    <property type="entry name" value="Tudor/PWWP/MBT"/>
    <property type="match status" value="1"/>
</dbReference>
<dbReference type="SUPFAM" id="SSF47676">
    <property type="entry name" value="Conserved domain common to transcription factors TFIIS, elongin A, CRSP70"/>
    <property type="match status" value="1"/>
</dbReference>
<keyword evidence="4" id="KW-1185">Reference proteome</keyword>
<dbReference type="AlphaFoldDB" id="A0A4S4L4A6"/>
<evidence type="ECO:0000313" key="4">
    <source>
        <dbReference type="Proteomes" id="UP000308199"/>
    </source>
</evidence>
<dbReference type="Gene3D" id="1.20.930.10">
    <property type="entry name" value="Conserved domain common to transcription factors TFIIS, elongin A, CRSP70"/>
    <property type="match status" value="1"/>
</dbReference>
<organism evidence="3 4">
    <name type="scientific">Phellinidium pouzarii</name>
    <dbReference type="NCBI Taxonomy" id="167371"/>
    <lineage>
        <taxon>Eukaryota</taxon>
        <taxon>Fungi</taxon>
        <taxon>Dikarya</taxon>
        <taxon>Basidiomycota</taxon>
        <taxon>Agaricomycotina</taxon>
        <taxon>Agaricomycetes</taxon>
        <taxon>Hymenochaetales</taxon>
        <taxon>Hymenochaetaceae</taxon>
        <taxon>Phellinidium</taxon>
    </lineage>
</organism>
<dbReference type="SMART" id="SM00293">
    <property type="entry name" value="PWWP"/>
    <property type="match status" value="1"/>
</dbReference>
<dbReference type="PROSITE" id="PS50812">
    <property type="entry name" value="PWWP"/>
    <property type="match status" value="1"/>
</dbReference>
<dbReference type="EMBL" id="SGPK01000220">
    <property type="protein sequence ID" value="THH06047.1"/>
    <property type="molecule type" value="Genomic_DNA"/>
</dbReference>
<feature type="compositionally biased region" description="Acidic residues" evidence="1">
    <location>
        <begin position="124"/>
        <end position="143"/>
    </location>
</feature>
<dbReference type="Gene3D" id="2.30.30.140">
    <property type="match status" value="1"/>
</dbReference>
<comment type="caution">
    <text evidence="3">The sequence shown here is derived from an EMBL/GenBank/DDBJ whole genome shotgun (WGS) entry which is preliminary data.</text>
</comment>
<gene>
    <name evidence="3" type="ORF">EW145_g4357</name>
</gene>
<dbReference type="Proteomes" id="UP000308199">
    <property type="component" value="Unassembled WGS sequence"/>
</dbReference>
<proteinExistence type="predicted"/>
<reference evidence="3 4" key="1">
    <citation type="submission" date="2019-02" db="EMBL/GenBank/DDBJ databases">
        <title>Genome sequencing of the rare red list fungi Phellinidium pouzarii.</title>
        <authorList>
            <person name="Buettner E."/>
            <person name="Kellner H."/>
        </authorList>
    </citation>
    <scope>NUCLEOTIDE SEQUENCE [LARGE SCALE GENOMIC DNA]</scope>
    <source>
        <strain evidence="3 4">DSM 108285</strain>
    </source>
</reference>
<protein>
    <recommendedName>
        <fullName evidence="2">PWWP domain-containing protein</fullName>
    </recommendedName>
</protein>
<dbReference type="OrthoDB" id="62853at2759"/>
<accession>A0A4S4L4A6</accession>
<dbReference type="PANTHER" id="PTHR12550">
    <property type="entry name" value="HEPATOMA-DERIVED GROWTH FACTOR-RELATED"/>
    <property type="match status" value="1"/>
</dbReference>
<dbReference type="InterPro" id="IPR035503">
    <property type="entry name" value="IOC4-like_PWWP"/>
</dbReference>
<evidence type="ECO:0000259" key="2">
    <source>
        <dbReference type="PROSITE" id="PS50812"/>
    </source>
</evidence>
<feature type="compositionally biased region" description="Basic and acidic residues" evidence="1">
    <location>
        <begin position="169"/>
        <end position="196"/>
    </location>
</feature>
<dbReference type="CDD" id="cd05840">
    <property type="entry name" value="PWWP_ScIOC4-like"/>
    <property type="match status" value="1"/>
</dbReference>
<sequence length="426" mass="46947">MSKKAAAKPTKDEITYEVRDVVLAKIRGYPSWPAQVVDPENVPKEVAKERPGSKKQTFYCVRFFPAGDHAWVPPKDLSKLKTHEIEAYIAEPHKKSGDLLTGYRIALNPESWEHQMADQRAEAEEAEADAEVDELDGEEEAADEDKPAKTKKRKRESEAGAKAKPKAKKEKEKDKDASEAPAKKKKPAAEKADKPAKPRKNGAKSKTMVESEDDGERDGDAGPSKKASSPPAKKAKRDKEEEVDPEMENDPEANKVKDMRHKLQRAFLGKALPKDEDTPGLDVLFNKVEEFDMTIKYLQYSKIGKVMRHIAALDADKVPRDDQYKFKDRAQALVNKWHTKINRVNGSTEVKVTENLFKAPNGIDGSISAVPFSAATEDSAKKDADGEMDMGIDDEKTGSEADAPAVGDTTMAESALGDVTMSEAAA</sequence>
<feature type="compositionally biased region" description="Basic and acidic residues" evidence="1">
    <location>
        <begin position="114"/>
        <end position="123"/>
    </location>
</feature>
<dbReference type="InterPro" id="IPR035441">
    <property type="entry name" value="TFIIS/LEDGF_dom_sf"/>
</dbReference>
<dbReference type="PANTHER" id="PTHR12550:SF70">
    <property type="entry name" value="JIL-1 ANCHORING AND STABILIZING PROTEIN, ISOFORM A"/>
    <property type="match status" value="1"/>
</dbReference>
<dbReference type="InterPro" id="IPR000313">
    <property type="entry name" value="PWWP_dom"/>
</dbReference>